<protein>
    <submittedName>
        <fullName evidence="6">Integrase</fullName>
    </submittedName>
</protein>
<comment type="similarity">
    <text evidence="1">Belongs to the 'phage' integrase family.</text>
</comment>
<proteinExistence type="inferred from homology"/>
<dbReference type="PANTHER" id="PTHR30629:SF2">
    <property type="entry name" value="PROPHAGE INTEGRASE INTS-RELATED"/>
    <property type="match status" value="1"/>
</dbReference>
<dbReference type="AlphaFoldDB" id="A0A0J1HDK0"/>
<dbReference type="CDD" id="cd00801">
    <property type="entry name" value="INT_P4_C"/>
    <property type="match status" value="1"/>
</dbReference>
<comment type="caution">
    <text evidence="6">The sequence shown here is derived from an EMBL/GenBank/DDBJ whole genome shotgun (WGS) entry which is preliminary data.</text>
</comment>
<sequence length="406" mass="47687">MAKLYDKQLKALLNKPHDKTTVYSDGDGLGARVSPMGKIRWQFRYKIEGNNKRIDLGDYPELSIQKARELTKQCREWLAEGHDPKLKRDLERSATLKPVTVQEALEYWLVEYAEEKRANASKHRSQFARHLYPYIGHLPLEQTETRHWLECFDRARKGIPGKQRPAPVAAGYVFQNAKQALRFCRVRRYATSRALDDLVVTDVGKKQQKIDRVLTDQELGDVWNLFQNERYLPYYRNLIRLLMVFGARTQEVRLSKWDEWDFERLVWTVPKSHSKTKNKITRPIPEQLKPWLLELKATYKENDYVLGELKNPEAVSQNGGQFWKRLGHKESWTLHDLRRTLDTRINDLGIAPPYVVEQLLGHTMPGVMAIYNRSQYLPEKAEALNKWIEWLELISTQPHNVVLMRA</sequence>
<name>A0A0J1HDK0_9GAMM</name>
<gene>
    <name evidence="6" type="ORF">ABT57_10950</name>
</gene>
<evidence type="ECO:0000313" key="7">
    <source>
        <dbReference type="Proteomes" id="UP000035909"/>
    </source>
</evidence>
<organism evidence="6 7">
    <name type="scientific">Photobacterium ganghwense</name>
    <dbReference type="NCBI Taxonomy" id="320778"/>
    <lineage>
        <taxon>Bacteria</taxon>
        <taxon>Pseudomonadati</taxon>
        <taxon>Pseudomonadota</taxon>
        <taxon>Gammaproteobacteria</taxon>
        <taxon>Vibrionales</taxon>
        <taxon>Vibrionaceae</taxon>
        <taxon>Photobacterium</taxon>
    </lineage>
</organism>
<feature type="domain" description="Tyr recombinase" evidence="5">
    <location>
        <begin position="209"/>
        <end position="385"/>
    </location>
</feature>
<dbReference type="InterPro" id="IPR002104">
    <property type="entry name" value="Integrase_catalytic"/>
</dbReference>
<keyword evidence="7" id="KW-1185">Reference proteome</keyword>
<dbReference type="InterPro" id="IPR011010">
    <property type="entry name" value="DNA_brk_join_enz"/>
</dbReference>
<dbReference type="GO" id="GO:0003677">
    <property type="term" value="F:DNA binding"/>
    <property type="evidence" value="ECO:0007669"/>
    <property type="project" value="UniProtKB-KW"/>
</dbReference>
<dbReference type="GO" id="GO:0006310">
    <property type="term" value="P:DNA recombination"/>
    <property type="evidence" value="ECO:0007669"/>
    <property type="project" value="UniProtKB-KW"/>
</dbReference>
<dbReference type="InterPro" id="IPR038488">
    <property type="entry name" value="Integrase_DNA-bd_sf"/>
</dbReference>
<evidence type="ECO:0000256" key="2">
    <source>
        <dbReference type="ARBA" id="ARBA00022908"/>
    </source>
</evidence>
<dbReference type="Pfam" id="PF13356">
    <property type="entry name" value="Arm-DNA-bind_3"/>
    <property type="match status" value="1"/>
</dbReference>
<dbReference type="Gene3D" id="1.10.150.130">
    <property type="match status" value="1"/>
</dbReference>
<accession>A0A0J1HDK0</accession>
<evidence type="ECO:0000256" key="3">
    <source>
        <dbReference type="ARBA" id="ARBA00023125"/>
    </source>
</evidence>
<dbReference type="InterPro" id="IPR010998">
    <property type="entry name" value="Integrase_recombinase_N"/>
</dbReference>
<dbReference type="OrthoDB" id="9795573at2"/>
<dbReference type="InterPro" id="IPR050808">
    <property type="entry name" value="Phage_Integrase"/>
</dbReference>
<dbReference type="STRING" id="320778.ABT57_10950"/>
<dbReference type="Proteomes" id="UP000035909">
    <property type="component" value="Unassembled WGS sequence"/>
</dbReference>
<dbReference type="SUPFAM" id="SSF56349">
    <property type="entry name" value="DNA breaking-rejoining enzymes"/>
    <property type="match status" value="1"/>
</dbReference>
<dbReference type="Gene3D" id="3.30.160.390">
    <property type="entry name" value="Integrase, DNA-binding domain"/>
    <property type="match status" value="1"/>
</dbReference>
<dbReference type="PANTHER" id="PTHR30629">
    <property type="entry name" value="PROPHAGE INTEGRASE"/>
    <property type="match status" value="1"/>
</dbReference>
<dbReference type="EMBL" id="LDOU01000010">
    <property type="protein sequence ID" value="KLV09716.1"/>
    <property type="molecule type" value="Genomic_DNA"/>
</dbReference>
<dbReference type="RefSeq" id="WP_047885277.1">
    <property type="nucleotide sequence ID" value="NZ_LDOU01000010.1"/>
</dbReference>
<dbReference type="Gene3D" id="1.10.443.10">
    <property type="entry name" value="Intergrase catalytic core"/>
    <property type="match status" value="1"/>
</dbReference>
<dbReference type="InterPro" id="IPR025166">
    <property type="entry name" value="Integrase_DNA_bind_dom"/>
</dbReference>
<evidence type="ECO:0000313" key="6">
    <source>
        <dbReference type="EMBL" id="KLV09716.1"/>
    </source>
</evidence>
<dbReference type="InterPro" id="IPR013762">
    <property type="entry name" value="Integrase-like_cat_sf"/>
</dbReference>
<evidence type="ECO:0000256" key="1">
    <source>
        <dbReference type="ARBA" id="ARBA00008857"/>
    </source>
</evidence>
<dbReference type="GO" id="GO:0015074">
    <property type="term" value="P:DNA integration"/>
    <property type="evidence" value="ECO:0007669"/>
    <property type="project" value="UniProtKB-KW"/>
</dbReference>
<evidence type="ECO:0000256" key="4">
    <source>
        <dbReference type="ARBA" id="ARBA00023172"/>
    </source>
</evidence>
<dbReference type="PROSITE" id="PS51898">
    <property type="entry name" value="TYR_RECOMBINASE"/>
    <property type="match status" value="1"/>
</dbReference>
<dbReference type="PATRIC" id="fig|320778.3.peg.2386"/>
<keyword evidence="2" id="KW-0229">DNA integration</keyword>
<evidence type="ECO:0000259" key="5">
    <source>
        <dbReference type="PROSITE" id="PS51898"/>
    </source>
</evidence>
<keyword evidence="4" id="KW-0233">DNA recombination</keyword>
<dbReference type="Pfam" id="PF00589">
    <property type="entry name" value="Phage_integrase"/>
    <property type="match status" value="1"/>
</dbReference>
<reference evidence="6 7" key="1">
    <citation type="submission" date="2015-05" db="EMBL/GenBank/DDBJ databases">
        <title>Photobacterium galathea sp. nov.</title>
        <authorList>
            <person name="Machado H."/>
            <person name="Gram L."/>
        </authorList>
    </citation>
    <scope>NUCLEOTIDE SEQUENCE [LARGE SCALE GENOMIC DNA]</scope>
    <source>
        <strain evidence="6 7">DSM 22954</strain>
    </source>
</reference>
<keyword evidence="3" id="KW-0238">DNA-binding</keyword>